<comment type="subcellular location">
    <subcellularLocation>
        <location evidence="1">Cell membrane</location>
        <topology evidence="1">Multi-pass membrane protein</topology>
    </subcellularLocation>
</comment>
<dbReference type="EMBL" id="JABCYN010000031">
    <property type="protein sequence ID" value="KAF6009186.1"/>
    <property type="molecule type" value="Genomic_DNA"/>
</dbReference>
<dbReference type="RefSeq" id="XP_041135266.1">
    <property type="nucleotide sequence ID" value="XM_041280383.1"/>
</dbReference>
<dbReference type="GeneID" id="64573766"/>
<dbReference type="OrthoDB" id="199599at2759"/>
<reference evidence="8 10" key="1">
    <citation type="journal article" date="2020" name="Appl. Microbiol. Biotechnol.">
        <title>Targeted gene deletion in Brettanomyces bruxellensis with an expression-free CRISPR-Cas9 system.</title>
        <authorList>
            <person name="Varela C."/>
            <person name="Bartel C."/>
            <person name="Onetto C."/>
            <person name="Borneman A."/>
        </authorList>
    </citation>
    <scope>NUCLEOTIDE SEQUENCE [LARGE SCALE GENOMIC DNA]</scope>
    <source>
        <strain evidence="8 10">AWRI1613</strain>
    </source>
</reference>
<proteinExistence type="predicted"/>
<evidence type="ECO:0000256" key="4">
    <source>
        <dbReference type="ARBA" id="ARBA00022989"/>
    </source>
</evidence>
<evidence type="ECO:0000313" key="9">
    <source>
        <dbReference type="EMBL" id="QOU18773.1"/>
    </source>
</evidence>
<evidence type="ECO:0000256" key="3">
    <source>
        <dbReference type="ARBA" id="ARBA00022692"/>
    </source>
</evidence>
<dbReference type="GO" id="GO:0005886">
    <property type="term" value="C:plasma membrane"/>
    <property type="evidence" value="ECO:0007669"/>
    <property type="project" value="UniProtKB-SubCell"/>
</dbReference>
<dbReference type="InterPro" id="IPR052053">
    <property type="entry name" value="IM_YidH-like"/>
</dbReference>
<evidence type="ECO:0000259" key="7">
    <source>
        <dbReference type="Pfam" id="PF02656"/>
    </source>
</evidence>
<dbReference type="Pfam" id="PF02656">
    <property type="entry name" value="DUF202"/>
    <property type="match status" value="1"/>
</dbReference>
<keyword evidence="5 6" id="KW-0472">Membrane</keyword>
<dbReference type="Proteomes" id="UP000568158">
    <property type="component" value="Unassembled WGS sequence"/>
</dbReference>
<evidence type="ECO:0000256" key="2">
    <source>
        <dbReference type="ARBA" id="ARBA00022475"/>
    </source>
</evidence>
<evidence type="ECO:0000256" key="1">
    <source>
        <dbReference type="ARBA" id="ARBA00004651"/>
    </source>
</evidence>
<keyword evidence="3 6" id="KW-0812">Transmembrane</keyword>
<feature type="domain" description="DUF202" evidence="7">
    <location>
        <begin position="38"/>
        <end position="112"/>
    </location>
</feature>
<feature type="transmembrane region" description="Helical" evidence="6">
    <location>
        <begin position="47"/>
        <end position="68"/>
    </location>
</feature>
<evidence type="ECO:0000256" key="6">
    <source>
        <dbReference type="SAM" id="Phobius"/>
    </source>
</evidence>
<protein>
    <recommendedName>
        <fullName evidence="7">DUF202 domain-containing protein</fullName>
    </recommendedName>
</protein>
<gene>
    <name evidence="9" type="ORF">BRETT_001842</name>
    <name evidence="8" type="ORF">HII12_003762</name>
</gene>
<reference evidence="9" key="3">
    <citation type="journal article" name="BMC Genomics">
        <title>New genome assemblies reveal patterns of domestication and adaptation across Brettanomyces (Dekkera) species.</title>
        <authorList>
            <person name="Roach M.J."/>
            <person name="Borneman A.R."/>
        </authorList>
    </citation>
    <scope>NUCLEOTIDE SEQUENCE</scope>
    <source>
        <strain evidence="9">UCD 2041</strain>
    </source>
</reference>
<evidence type="ECO:0000313" key="10">
    <source>
        <dbReference type="Proteomes" id="UP000568158"/>
    </source>
</evidence>
<dbReference type="PANTHER" id="PTHR34187">
    <property type="entry name" value="FGR18P"/>
    <property type="match status" value="1"/>
</dbReference>
<name>A0A8H6B6F1_DEKBR</name>
<organism evidence="8 10">
    <name type="scientific">Dekkera bruxellensis</name>
    <name type="common">Brettanomyces custersii</name>
    <dbReference type="NCBI Taxonomy" id="5007"/>
    <lineage>
        <taxon>Eukaryota</taxon>
        <taxon>Fungi</taxon>
        <taxon>Dikarya</taxon>
        <taxon>Ascomycota</taxon>
        <taxon>Saccharomycotina</taxon>
        <taxon>Pichiomycetes</taxon>
        <taxon>Pichiales</taxon>
        <taxon>Pichiaceae</taxon>
        <taxon>Brettanomyces</taxon>
    </lineage>
</organism>
<accession>A0A8H6B6F1</accession>
<sequence>MSRRASTVLAPVRPSIKKPNTFYNYGALFLENKGTIARDHLASERTFLAWLRTSISLASIGVGLTQLLKLGEDSSNSPNIICVGKAMGLCFIALAAVTLAIGGFRYFTVQHMLTQNKFPASVGGICVVSLFAAVLSIATFAMVLRL</sequence>
<dbReference type="EMBL" id="CP063132">
    <property type="protein sequence ID" value="QOU18773.1"/>
    <property type="molecule type" value="Genomic_DNA"/>
</dbReference>
<dbReference type="AlphaFoldDB" id="A0A8H6B6F1"/>
<feature type="transmembrane region" description="Helical" evidence="6">
    <location>
        <begin position="80"/>
        <end position="102"/>
    </location>
</feature>
<keyword evidence="4 6" id="KW-1133">Transmembrane helix</keyword>
<evidence type="ECO:0000256" key="5">
    <source>
        <dbReference type="ARBA" id="ARBA00023136"/>
    </source>
</evidence>
<dbReference type="PANTHER" id="PTHR34187:SF2">
    <property type="entry name" value="DUF202 DOMAIN-CONTAINING PROTEIN"/>
    <property type="match status" value="1"/>
</dbReference>
<reference evidence="9" key="2">
    <citation type="submission" date="2020-10" db="EMBL/GenBank/DDBJ databases">
        <authorList>
            <person name="Palmer J.M."/>
        </authorList>
    </citation>
    <scope>NUCLEOTIDE SEQUENCE</scope>
    <source>
        <strain evidence="9">UCD 2041</strain>
    </source>
</reference>
<keyword evidence="2" id="KW-1003">Cell membrane</keyword>
<evidence type="ECO:0000313" key="8">
    <source>
        <dbReference type="EMBL" id="KAF6009186.1"/>
    </source>
</evidence>
<feature type="transmembrane region" description="Helical" evidence="6">
    <location>
        <begin position="122"/>
        <end position="144"/>
    </location>
</feature>
<dbReference type="OMA" id="KWRIFTH"/>
<dbReference type="KEGG" id="bbrx:BRETT_001842"/>
<dbReference type="Proteomes" id="UP000663131">
    <property type="component" value="Chromosome 4"/>
</dbReference>
<dbReference type="InterPro" id="IPR003807">
    <property type="entry name" value="DUF202"/>
</dbReference>